<feature type="domain" description="YhcG N-terminal" evidence="2">
    <location>
        <begin position="16"/>
        <end position="150"/>
    </location>
</feature>
<name>A0A242A3B0_9ENTE</name>
<evidence type="ECO:0000313" key="3">
    <source>
        <dbReference type="EMBL" id="OTN75525.1"/>
    </source>
</evidence>
<dbReference type="AlphaFoldDB" id="A0A242A3B0"/>
<accession>A0A242A3B0</accession>
<feature type="domain" description="YhcG PDDEXK nuclease" evidence="1">
    <location>
        <begin position="175"/>
        <end position="323"/>
    </location>
</feature>
<dbReference type="OrthoDB" id="9801263at2"/>
<dbReference type="InterPro" id="IPR011856">
    <property type="entry name" value="tRNA_endonuc-like_dom_sf"/>
</dbReference>
<dbReference type="PANTHER" id="PTHR30547:SF5">
    <property type="entry name" value="NUCLEASE YHCG-RELATED"/>
    <property type="match status" value="1"/>
</dbReference>
<organism evidence="3 4">
    <name type="scientific">Candidatus Enterococcus testudinis</name>
    <dbReference type="NCBI Taxonomy" id="1834191"/>
    <lineage>
        <taxon>Bacteria</taxon>
        <taxon>Bacillati</taxon>
        <taxon>Bacillota</taxon>
        <taxon>Bacilli</taxon>
        <taxon>Lactobacillales</taxon>
        <taxon>Enterococcaceae</taxon>
        <taxon>Enterococcus</taxon>
    </lineage>
</organism>
<dbReference type="Pfam" id="PF17761">
    <property type="entry name" value="DUF1016_N"/>
    <property type="match status" value="1"/>
</dbReference>
<dbReference type="PANTHER" id="PTHR30547">
    <property type="entry name" value="UNCHARACTERIZED PROTEIN YHCG-RELATED"/>
    <property type="match status" value="1"/>
</dbReference>
<dbReference type="EMBL" id="NGKU01000001">
    <property type="protein sequence ID" value="OTN75525.1"/>
    <property type="molecule type" value="Genomic_DNA"/>
</dbReference>
<dbReference type="InterPro" id="IPR053148">
    <property type="entry name" value="PD-DEXK-like_domain"/>
</dbReference>
<proteinExistence type="predicted"/>
<evidence type="ECO:0000259" key="1">
    <source>
        <dbReference type="Pfam" id="PF06250"/>
    </source>
</evidence>
<dbReference type="Gene3D" id="3.40.1350.10">
    <property type="match status" value="1"/>
</dbReference>
<dbReference type="InterPro" id="IPR041527">
    <property type="entry name" value="YhcG_N"/>
</dbReference>
<evidence type="ECO:0000259" key="2">
    <source>
        <dbReference type="Pfam" id="PF17761"/>
    </source>
</evidence>
<gene>
    <name evidence="3" type="ORF">A5886_000599</name>
</gene>
<dbReference type="Proteomes" id="UP000195043">
    <property type="component" value="Unassembled WGS sequence"/>
</dbReference>
<protein>
    <recommendedName>
        <fullName evidence="5">DUF1016 domain-containing protein</fullName>
    </recommendedName>
</protein>
<dbReference type="STRING" id="1834191.A5886_000599"/>
<reference evidence="3 4" key="1">
    <citation type="submission" date="2017-05" db="EMBL/GenBank/DDBJ databases">
        <title>The Genome Sequence of Enterococcus sp. 8G7_MSG3316.</title>
        <authorList>
            <consortium name="The Broad Institute Genomics Platform"/>
            <consortium name="The Broad Institute Genomic Center for Infectious Diseases"/>
            <person name="Earl A."/>
            <person name="Manson A."/>
            <person name="Schwartman J."/>
            <person name="Gilmore M."/>
            <person name="Abouelleil A."/>
            <person name="Cao P."/>
            <person name="Chapman S."/>
            <person name="Cusick C."/>
            <person name="Shea T."/>
            <person name="Young S."/>
            <person name="Neafsey D."/>
            <person name="Nusbaum C."/>
            <person name="Birren B."/>
        </authorList>
    </citation>
    <scope>NUCLEOTIDE SEQUENCE [LARGE SCALE GENOMIC DNA]</scope>
    <source>
        <strain evidence="3 4">8G7_MSG3316</strain>
    </source>
</reference>
<keyword evidence="4" id="KW-1185">Reference proteome</keyword>
<sequence length="345" mass="40186">MTDNEVEAVDSAILSDIQQIITTSKAQAMRSIDFQRVLMYWQIGQRIVVEEQDNQERAAYGISLLKNLGDVLHSKYGGGFSERSLRLARQFYLTYPIRNALRSELNWLQYRLLIRIDDPDKREYYALEAVHNHWTGRELERQINSLLYERLLMSTDKASVLQVARKQRLPEDPREIIKDPMVLEFLGLSDQPAYHESQLESALINHLEAFMLELGNGFSFVARQKRIMLEDEAFFIDLVFYNRLLRAHVIVEIKTRKLTHGDLGQLQMYVNYYDRIEKLADEQPTIGILLCTQKNDTLVKFALPQTNQTIVASKYETILPSETRLLAEIAKVEEQFEQEQQQPAD</sequence>
<dbReference type="GO" id="GO:0003676">
    <property type="term" value="F:nucleic acid binding"/>
    <property type="evidence" value="ECO:0007669"/>
    <property type="project" value="InterPro"/>
</dbReference>
<comment type="caution">
    <text evidence="3">The sequence shown here is derived from an EMBL/GenBank/DDBJ whole genome shotgun (WGS) entry which is preliminary data.</text>
</comment>
<evidence type="ECO:0000313" key="4">
    <source>
        <dbReference type="Proteomes" id="UP000195043"/>
    </source>
</evidence>
<dbReference type="RefSeq" id="WP_086273574.1">
    <property type="nucleotide sequence ID" value="NZ_NGKU01000001.1"/>
</dbReference>
<dbReference type="InterPro" id="IPR009362">
    <property type="entry name" value="YhcG_C"/>
</dbReference>
<dbReference type="Pfam" id="PF06250">
    <property type="entry name" value="YhcG_C"/>
    <property type="match status" value="1"/>
</dbReference>
<evidence type="ECO:0008006" key="5">
    <source>
        <dbReference type="Google" id="ProtNLM"/>
    </source>
</evidence>